<dbReference type="EMBL" id="SWAD01000039">
    <property type="protein sequence ID" value="TMQ76827.1"/>
    <property type="molecule type" value="Genomic_DNA"/>
</dbReference>
<dbReference type="AlphaFoldDB" id="A0A5S4EN38"/>
<name>A0A5S4EN38_9PROT</name>
<dbReference type="InterPro" id="IPR041527">
    <property type="entry name" value="YhcG_N"/>
</dbReference>
<dbReference type="Pfam" id="PF17761">
    <property type="entry name" value="DUF1016_N"/>
    <property type="match status" value="1"/>
</dbReference>
<evidence type="ECO:0000313" key="3">
    <source>
        <dbReference type="Proteomes" id="UP000306324"/>
    </source>
</evidence>
<sequence>MTTLIPPDYAAWLAELKTTIRTARLKVGLAVNRELVLLYWRIGKEILERQSAQGWGAKVIDQPARDLRAEFPDMRGLSPRNMKYMRAFAEAWPEEGFVQQAAAQITWFHNCILLDQVKDG</sequence>
<comment type="caution">
    <text evidence="2">The sequence shown here is derived from an EMBL/GenBank/DDBJ whole genome shotgun (WGS) entry which is preliminary data.</text>
</comment>
<protein>
    <recommendedName>
        <fullName evidence="1">YhcG N-terminal domain-containing protein</fullName>
    </recommendedName>
</protein>
<evidence type="ECO:0000259" key="1">
    <source>
        <dbReference type="Pfam" id="PF17761"/>
    </source>
</evidence>
<dbReference type="Proteomes" id="UP000306324">
    <property type="component" value="Unassembled WGS sequence"/>
</dbReference>
<feature type="domain" description="YhcG N-terminal" evidence="1">
    <location>
        <begin position="15"/>
        <end position="119"/>
    </location>
</feature>
<dbReference type="OrthoDB" id="9801263at2"/>
<dbReference type="PANTHER" id="PTHR30547:SF0">
    <property type="entry name" value="BLR8175 PROTEIN"/>
    <property type="match status" value="1"/>
</dbReference>
<dbReference type="PANTHER" id="PTHR30547">
    <property type="entry name" value="UNCHARACTERIZED PROTEIN YHCG-RELATED"/>
    <property type="match status" value="1"/>
</dbReference>
<proteinExistence type="predicted"/>
<evidence type="ECO:0000313" key="2">
    <source>
        <dbReference type="EMBL" id="TMQ76827.1"/>
    </source>
</evidence>
<accession>A0A5S4EN38</accession>
<keyword evidence="3" id="KW-1185">Reference proteome</keyword>
<dbReference type="InterPro" id="IPR053148">
    <property type="entry name" value="PD-DEXK-like_domain"/>
</dbReference>
<reference evidence="2 3" key="1">
    <citation type="submission" date="2019-04" db="EMBL/GenBank/DDBJ databases">
        <title>A novel phosphate-accumulating bacterium identified in bioreactor for phosphate removal from wastewater.</title>
        <authorList>
            <person name="Kotlyarov R.Y."/>
            <person name="Beletsky A.V."/>
            <person name="Kallistova A.Y."/>
            <person name="Dorofeev A.G."/>
            <person name="Nikolaev Y.Y."/>
            <person name="Pimenov N.V."/>
            <person name="Ravin N.V."/>
            <person name="Mardanov A.V."/>
        </authorList>
    </citation>
    <scope>NUCLEOTIDE SEQUENCE [LARGE SCALE GENOMIC DNA]</scope>
    <source>
        <strain evidence="2 3">Bin19</strain>
    </source>
</reference>
<organism evidence="2 3">
    <name type="scientific">Candidatus Accumulibacter phosphatis</name>
    <dbReference type="NCBI Taxonomy" id="327160"/>
    <lineage>
        <taxon>Bacteria</taxon>
        <taxon>Pseudomonadati</taxon>
        <taxon>Pseudomonadota</taxon>
        <taxon>Betaproteobacteria</taxon>
        <taxon>Candidatus Accumulibacter</taxon>
    </lineage>
</organism>
<gene>
    <name evidence="2" type="ORF">ACCUM_3867</name>
</gene>